<evidence type="ECO:0008006" key="4">
    <source>
        <dbReference type="Google" id="ProtNLM"/>
    </source>
</evidence>
<evidence type="ECO:0000313" key="3">
    <source>
        <dbReference type="Proteomes" id="UP000214646"/>
    </source>
</evidence>
<evidence type="ECO:0000313" key="2">
    <source>
        <dbReference type="EMBL" id="OWK40243.1"/>
    </source>
</evidence>
<sequence length="285" mass="31022">MWHRLFWCVGVAVAGVVVAAAGCSETQRPIVAAKAYQVESDKVQLIAKGTAPTQSDPASRAVVDAAIKAHTNGKPEILQKLKAITFTKVGRGITRGAGMVDQTWVETLEWPGRVRLQMSFAGPDLQVVTAVFDRDGGWTHVQSPAVTARKPMTADVVKDIQIDASAEWLWLLFPLVEPDTVLGPAPDVTVGEKPATTVQVWKPGMTAATVSFDKESKLLVKVTYEGRETQKPVTKELTFFSHKEIDGIKYGDASQLKTDGTLFFDGHLTRVETPPSIDPKLFKDP</sequence>
<comment type="caution">
    <text evidence="2">The sequence shown here is derived from an EMBL/GenBank/DDBJ whole genome shotgun (WGS) entry which is preliminary data.</text>
</comment>
<dbReference type="EMBL" id="NIDE01000008">
    <property type="protein sequence ID" value="OWK40243.1"/>
    <property type="molecule type" value="Genomic_DNA"/>
</dbReference>
<reference evidence="3" key="1">
    <citation type="submission" date="2017-06" db="EMBL/GenBank/DDBJ databases">
        <title>Genome analysis of Fimbriiglobus ruber SP5, the first member of the order Planctomycetales with confirmed chitinolytic capability.</title>
        <authorList>
            <person name="Ravin N.V."/>
            <person name="Rakitin A.L."/>
            <person name="Ivanova A.A."/>
            <person name="Beletsky A.V."/>
            <person name="Kulichevskaya I.S."/>
            <person name="Mardanov A.V."/>
            <person name="Dedysh S.N."/>
        </authorList>
    </citation>
    <scope>NUCLEOTIDE SEQUENCE [LARGE SCALE GENOMIC DNA]</scope>
    <source>
        <strain evidence="3">SP5</strain>
    </source>
</reference>
<feature type="signal peptide" evidence="1">
    <location>
        <begin position="1"/>
        <end position="19"/>
    </location>
</feature>
<accession>A0A225DGZ8</accession>
<name>A0A225DGZ8_9BACT</name>
<keyword evidence="1" id="KW-0732">Signal</keyword>
<evidence type="ECO:0000256" key="1">
    <source>
        <dbReference type="SAM" id="SignalP"/>
    </source>
</evidence>
<dbReference type="Proteomes" id="UP000214646">
    <property type="component" value="Unassembled WGS sequence"/>
</dbReference>
<dbReference type="PROSITE" id="PS51257">
    <property type="entry name" value="PROKAR_LIPOPROTEIN"/>
    <property type="match status" value="1"/>
</dbReference>
<organism evidence="2 3">
    <name type="scientific">Fimbriiglobus ruber</name>
    <dbReference type="NCBI Taxonomy" id="1908690"/>
    <lineage>
        <taxon>Bacteria</taxon>
        <taxon>Pseudomonadati</taxon>
        <taxon>Planctomycetota</taxon>
        <taxon>Planctomycetia</taxon>
        <taxon>Gemmatales</taxon>
        <taxon>Gemmataceae</taxon>
        <taxon>Fimbriiglobus</taxon>
    </lineage>
</organism>
<proteinExistence type="predicted"/>
<protein>
    <recommendedName>
        <fullName evidence="4">Lipoprotein</fullName>
    </recommendedName>
</protein>
<gene>
    <name evidence="2" type="ORF">FRUB_05162</name>
</gene>
<dbReference type="RefSeq" id="WP_143393405.1">
    <property type="nucleotide sequence ID" value="NZ_NIDE01000008.1"/>
</dbReference>
<dbReference type="AlphaFoldDB" id="A0A225DGZ8"/>
<keyword evidence="3" id="KW-1185">Reference proteome</keyword>
<feature type="chain" id="PRO_5013257068" description="Lipoprotein" evidence="1">
    <location>
        <begin position="20"/>
        <end position="285"/>
    </location>
</feature>